<organism evidence="2 3">
    <name type="scientific">Aspergillus sydowii CBS 593.65</name>
    <dbReference type="NCBI Taxonomy" id="1036612"/>
    <lineage>
        <taxon>Eukaryota</taxon>
        <taxon>Fungi</taxon>
        <taxon>Dikarya</taxon>
        <taxon>Ascomycota</taxon>
        <taxon>Pezizomycotina</taxon>
        <taxon>Eurotiomycetes</taxon>
        <taxon>Eurotiomycetidae</taxon>
        <taxon>Eurotiales</taxon>
        <taxon>Aspergillaceae</taxon>
        <taxon>Aspergillus</taxon>
        <taxon>Aspergillus subgen. Nidulantes</taxon>
    </lineage>
</organism>
<dbReference type="Pfam" id="PF08450">
    <property type="entry name" value="SGL"/>
    <property type="match status" value="1"/>
</dbReference>
<dbReference type="GeneID" id="63757051"/>
<name>A0A1L9TY23_9EURO</name>
<protein>
    <recommendedName>
        <fullName evidence="1">SMP-30/Gluconolactonase/LRE-like region domain-containing protein</fullName>
    </recommendedName>
</protein>
<dbReference type="VEuPathDB" id="FungiDB:ASPSYDRAFT_139697"/>
<evidence type="ECO:0000259" key="1">
    <source>
        <dbReference type="Pfam" id="PF08450"/>
    </source>
</evidence>
<evidence type="ECO:0000313" key="3">
    <source>
        <dbReference type="Proteomes" id="UP000184356"/>
    </source>
</evidence>
<gene>
    <name evidence="2" type="ORF">ASPSYDRAFT_139697</name>
</gene>
<dbReference type="Proteomes" id="UP000184356">
    <property type="component" value="Unassembled WGS sequence"/>
</dbReference>
<accession>A0A1L9TY23</accession>
<dbReference type="InterPro" id="IPR011042">
    <property type="entry name" value="6-blade_b-propeller_TolB-like"/>
</dbReference>
<dbReference type="InterPro" id="IPR052988">
    <property type="entry name" value="Oryzine_lactonohydrolase"/>
</dbReference>
<dbReference type="InterPro" id="IPR013658">
    <property type="entry name" value="SGL"/>
</dbReference>
<keyword evidence="3" id="KW-1185">Reference proteome</keyword>
<dbReference type="EMBL" id="KV878582">
    <property type="protein sequence ID" value="OJJ64302.1"/>
    <property type="molecule type" value="Genomic_DNA"/>
</dbReference>
<sequence>MSPTAPFLIHDDRFRAILGESPTLDLLAEREAYPFAHEAGVFIPSRHELYITSNRINDPSDGQRVQITRVIFDSNNPSGPVTCDELSLPIPMANGGVNYKDGFLICAQGSMVASSGLYYVQASAPYKTTVMKTDFHGRPFNSVNDVVVHSDGTIWFTDPTYGYEQGYRPPPRLPSQVYRYNPDNGSIRAMADGFGKPNGVCFSPDEKVVYVTDTDWMRGDGTTDDTRVSSIYAFDVVTRHNQPFLANRRLFAMADNGIPDGIKCDLDGNVYSGCGDGVNVWSPGGELLGRILLEGGVANFCFGRDGEIFLLNENRLWRAKLNGGVKGALLGL</sequence>
<feature type="domain" description="SMP-30/Gluconolactonase/LRE-like region" evidence="1">
    <location>
        <begin position="108"/>
        <end position="303"/>
    </location>
</feature>
<dbReference type="Gene3D" id="2.120.10.30">
    <property type="entry name" value="TolB, C-terminal domain"/>
    <property type="match status" value="1"/>
</dbReference>
<dbReference type="OrthoDB" id="423498at2759"/>
<dbReference type="PANTHER" id="PTHR47064:SF2">
    <property type="entry name" value="SMP-30_GLUCONOLACTONASE_LRE-LIKE REGION DOMAIN-CONTAINING PROTEIN-RELATED"/>
    <property type="match status" value="1"/>
</dbReference>
<dbReference type="SUPFAM" id="SSF63829">
    <property type="entry name" value="Calcium-dependent phosphotriesterase"/>
    <property type="match status" value="1"/>
</dbReference>
<dbReference type="STRING" id="1036612.A0A1L9TY23"/>
<reference evidence="3" key="1">
    <citation type="journal article" date="2017" name="Genome Biol.">
        <title>Comparative genomics reveals high biological diversity and specific adaptations in the industrially and medically important fungal genus Aspergillus.</title>
        <authorList>
            <person name="de Vries R.P."/>
            <person name="Riley R."/>
            <person name="Wiebenga A."/>
            <person name="Aguilar-Osorio G."/>
            <person name="Amillis S."/>
            <person name="Uchima C.A."/>
            <person name="Anderluh G."/>
            <person name="Asadollahi M."/>
            <person name="Askin M."/>
            <person name="Barry K."/>
            <person name="Battaglia E."/>
            <person name="Bayram O."/>
            <person name="Benocci T."/>
            <person name="Braus-Stromeyer S.A."/>
            <person name="Caldana C."/>
            <person name="Canovas D."/>
            <person name="Cerqueira G.C."/>
            <person name="Chen F."/>
            <person name="Chen W."/>
            <person name="Choi C."/>
            <person name="Clum A."/>
            <person name="Dos Santos R.A."/>
            <person name="Damasio A.R."/>
            <person name="Diallinas G."/>
            <person name="Emri T."/>
            <person name="Fekete E."/>
            <person name="Flipphi M."/>
            <person name="Freyberg S."/>
            <person name="Gallo A."/>
            <person name="Gournas C."/>
            <person name="Habgood R."/>
            <person name="Hainaut M."/>
            <person name="Harispe M.L."/>
            <person name="Henrissat B."/>
            <person name="Hilden K.S."/>
            <person name="Hope R."/>
            <person name="Hossain A."/>
            <person name="Karabika E."/>
            <person name="Karaffa L."/>
            <person name="Karanyi Z."/>
            <person name="Krasevec N."/>
            <person name="Kuo A."/>
            <person name="Kusch H."/>
            <person name="LaButti K."/>
            <person name="Lagendijk E.L."/>
            <person name="Lapidus A."/>
            <person name="Levasseur A."/>
            <person name="Lindquist E."/>
            <person name="Lipzen A."/>
            <person name="Logrieco A.F."/>
            <person name="MacCabe A."/>
            <person name="Maekelae M.R."/>
            <person name="Malavazi I."/>
            <person name="Melin P."/>
            <person name="Meyer V."/>
            <person name="Mielnichuk N."/>
            <person name="Miskei M."/>
            <person name="Molnar A.P."/>
            <person name="Mule G."/>
            <person name="Ngan C.Y."/>
            <person name="Orejas M."/>
            <person name="Orosz E."/>
            <person name="Ouedraogo J.P."/>
            <person name="Overkamp K.M."/>
            <person name="Park H.-S."/>
            <person name="Perrone G."/>
            <person name="Piumi F."/>
            <person name="Punt P.J."/>
            <person name="Ram A.F."/>
            <person name="Ramon A."/>
            <person name="Rauscher S."/>
            <person name="Record E."/>
            <person name="Riano-Pachon D.M."/>
            <person name="Robert V."/>
            <person name="Roehrig J."/>
            <person name="Ruller R."/>
            <person name="Salamov A."/>
            <person name="Salih N.S."/>
            <person name="Samson R.A."/>
            <person name="Sandor E."/>
            <person name="Sanguinetti M."/>
            <person name="Schuetze T."/>
            <person name="Sepcic K."/>
            <person name="Shelest E."/>
            <person name="Sherlock G."/>
            <person name="Sophianopoulou V."/>
            <person name="Squina F.M."/>
            <person name="Sun H."/>
            <person name="Susca A."/>
            <person name="Todd R.B."/>
            <person name="Tsang A."/>
            <person name="Unkles S.E."/>
            <person name="van de Wiele N."/>
            <person name="van Rossen-Uffink D."/>
            <person name="Oliveira J.V."/>
            <person name="Vesth T.C."/>
            <person name="Visser J."/>
            <person name="Yu J.-H."/>
            <person name="Zhou M."/>
            <person name="Andersen M.R."/>
            <person name="Archer D.B."/>
            <person name="Baker S.E."/>
            <person name="Benoit I."/>
            <person name="Brakhage A.A."/>
            <person name="Braus G.H."/>
            <person name="Fischer R."/>
            <person name="Frisvad J.C."/>
            <person name="Goldman G.H."/>
            <person name="Houbraken J."/>
            <person name="Oakley B."/>
            <person name="Pocsi I."/>
            <person name="Scazzocchio C."/>
            <person name="Seiboth B."/>
            <person name="vanKuyk P.A."/>
            <person name="Wortman J."/>
            <person name="Dyer P.S."/>
            <person name="Grigoriev I.V."/>
        </authorList>
    </citation>
    <scope>NUCLEOTIDE SEQUENCE [LARGE SCALE GENOMIC DNA]</scope>
    <source>
        <strain evidence="3">CBS 593.65</strain>
    </source>
</reference>
<proteinExistence type="predicted"/>
<dbReference type="RefSeq" id="XP_040708108.1">
    <property type="nucleotide sequence ID" value="XM_040840978.1"/>
</dbReference>
<dbReference type="AlphaFoldDB" id="A0A1L9TY23"/>
<evidence type="ECO:0000313" key="2">
    <source>
        <dbReference type="EMBL" id="OJJ64302.1"/>
    </source>
</evidence>
<dbReference type="PANTHER" id="PTHR47064">
    <property type="entry name" value="PUTATIVE (AFU_ORTHOLOGUE AFUA_1G08990)-RELATED"/>
    <property type="match status" value="1"/>
</dbReference>